<dbReference type="AlphaFoldDB" id="A0A9D2CWJ4"/>
<dbReference type="GO" id="GO:0016539">
    <property type="term" value="P:intein-mediated protein splicing"/>
    <property type="evidence" value="ECO:0007669"/>
    <property type="project" value="InterPro"/>
</dbReference>
<reference evidence="1" key="2">
    <citation type="submission" date="2021-04" db="EMBL/GenBank/DDBJ databases">
        <authorList>
            <person name="Gilroy R."/>
        </authorList>
    </citation>
    <scope>NUCLEOTIDE SEQUENCE</scope>
    <source>
        <strain evidence="1">ChiHjej12B11-24981</strain>
    </source>
</reference>
<comment type="caution">
    <text evidence="1">The sequence shown here is derived from an EMBL/GenBank/DDBJ whole genome shotgun (WGS) entry which is preliminary data.</text>
</comment>
<dbReference type="InterPro" id="IPR006141">
    <property type="entry name" value="Intein_N"/>
</dbReference>
<dbReference type="Pfam" id="PF14125">
    <property type="entry name" value="DUF4292"/>
    <property type="match status" value="1"/>
</dbReference>
<dbReference type="InterPro" id="IPR025634">
    <property type="entry name" value="DUF4292"/>
</dbReference>
<dbReference type="Proteomes" id="UP000824023">
    <property type="component" value="Unassembled WGS sequence"/>
</dbReference>
<evidence type="ECO:0000313" key="2">
    <source>
        <dbReference type="Proteomes" id="UP000824023"/>
    </source>
</evidence>
<accession>A0A9D2CWJ4</accession>
<reference evidence="1" key="1">
    <citation type="journal article" date="2021" name="PeerJ">
        <title>Extensive microbial diversity within the chicken gut microbiome revealed by metagenomics and culture.</title>
        <authorList>
            <person name="Gilroy R."/>
            <person name="Ravi A."/>
            <person name="Getino M."/>
            <person name="Pursley I."/>
            <person name="Horton D.L."/>
            <person name="Alikhan N.F."/>
            <person name="Baker D."/>
            <person name="Gharbi K."/>
            <person name="Hall N."/>
            <person name="Watson M."/>
            <person name="Adriaenssens E.M."/>
            <person name="Foster-Nyarko E."/>
            <person name="Jarju S."/>
            <person name="Secka A."/>
            <person name="Antonio M."/>
            <person name="Oren A."/>
            <person name="Chaudhuri R.R."/>
            <person name="La Ragione R."/>
            <person name="Hildebrand F."/>
            <person name="Pallen M.J."/>
        </authorList>
    </citation>
    <scope>NUCLEOTIDE SEQUENCE</scope>
    <source>
        <strain evidence="1">ChiHjej12B11-24981</strain>
    </source>
</reference>
<proteinExistence type="predicted"/>
<name>A0A9D2CWJ4_9BACE</name>
<evidence type="ECO:0000313" key="1">
    <source>
        <dbReference type="EMBL" id="HIZ01461.1"/>
    </source>
</evidence>
<dbReference type="EMBL" id="DXCK01000062">
    <property type="protein sequence ID" value="HIZ01461.1"/>
    <property type="molecule type" value="Genomic_DNA"/>
</dbReference>
<gene>
    <name evidence="1" type="ORF">H9819_04300</name>
</gene>
<sequence>MEKKPQTPHTRHNRNIPRIALALAAALLLCLAGCRTSKQTARETATQSACLSAKVKLTVPSKQSVLTVNGTLKLRRGERAQLSFLMPILRTEVARVEVTPDHVLLVDRMGRRYVRATRDELKTILPRKADFAHLEKLICDAAQPGGKTVVTAEELGLTDIEQGKIELSDFSTRPFDLEPTRLSDRYQEVSWHELLHLLMNL</sequence>
<dbReference type="PROSITE" id="PS50817">
    <property type="entry name" value="INTEIN_N_TER"/>
    <property type="match status" value="1"/>
</dbReference>
<protein>
    <submittedName>
        <fullName evidence="1">DUF4292 domain-containing protein</fullName>
    </submittedName>
</protein>
<organism evidence="1 2">
    <name type="scientific">Candidatus Bacteroides merdipullorum</name>
    <dbReference type="NCBI Taxonomy" id="2838474"/>
    <lineage>
        <taxon>Bacteria</taxon>
        <taxon>Pseudomonadati</taxon>
        <taxon>Bacteroidota</taxon>
        <taxon>Bacteroidia</taxon>
        <taxon>Bacteroidales</taxon>
        <taxon>Bacteroidaceae</taxon>
        <taxon>Bacteroides</taxon>
    </lineage>
</organism>